<evidence type="ECO:0000256" key="1">
    <source>
        <dbReference type="SAM" id="MobiDB-lite"/>
    </source>
</evidence>
<organism evidence="2 3">
    <name type="scientific">Gossypium tomentosum</name>
    <name type="common">Hawaiian cotton</name>
    <name type="synonym">Gossypium sandvicense</name>
    <dbReference type="NCBI Taxonomy" id="34277"/>
    <lineage>
        <taxon>Eukaryota</taxon>
        <taxon>Viridiplantae</taxon>
        <taxon>Streptophyta</taxon>
        <taxon>Embryophyta</taxon>
        <taxon>Tracheophyta</taxon>
        <taxon>Spermatophyta</taxon>
        <taxon>Magnoliopsida</taxon>
        <taxon>eudicotyledons</taxon>
        <taxon>Gunneridae</taxon>
        <taxon>Pentapetalae</taxon>
        <taxon>rosids</taxon>
        <taxon>malvids</taxon>
        <taxon>Malvales</taxon>
        <taxon>Malvaceae</taxon>
        <taxon>Malvoideae</taxon>
        <taxon>Gossypium</taxon>
    </lineage>
</organism>
<gene>
    <name evidence="2" type="ORF">ES332_A06G212800v1</name>
</gene>
<reference evidence="2 3" key="1">
    <citation type="submission" date="2019-07" db="EMBL/GenBank/DDBJ databases">
        <title>WGS assembly of Gossypium tomentosum.</title>
        <authorList>
            <person name="Chen Z.J."/>
            <person name="Sreedasyam A."/>
            <person name="Ando A."/>
            <person name="Song Q."/>
            <person name="De L."/>
            <person name="Hulse-Kemp A."/>
            <person name="Ding M."/>
            <person name="Ye W."/>
            <person name="Kirkbride R."/>
            <person name="Jenkins J."/>
            <person name="Plott C."/>
            <person name="Lovell J."/>
            <person name="Lin Y.-M."/>
            <person name="Vaughn R."/>
            <person name="Liu B."/>
            <person name="Li W."/>
            <person name="Simpson S."/>
            <person name="Scheffler B."/>
            <person name="Saski C."/>
            <person name="Grover C."/>
            <person name="Hu G."/>
            <person name="Conover J."/>
            <person name="Carlson J."/>
            <person name="Shu S."/>
            <person name="Boston L."/>
            <person name="Williams M."/>
            <person name="Peterson D."/>
            <person name="Mcgee K."/>
            <person name="Jones D."/>
            <person name="Wendel J."/>
            <person name="Stelly D."/>
            <person name="Grimwood J."/>
            <person name="Schmutz J."/>
        </authorList>
    </citation>
    <scope>NUCLEOTIDE SEQUENCE [LARGE SCALE GENOMIC DNA]</scope>
    <source>
        <strain evidence="2">7179.01</strain>
    </source>
</reference>
<proteinExistence type="predicted"/>
<keyword evidence="3" id="KW-1185">Reference proteome</keyword>
<feature type="region of interest" description="Disordered" evidence="1">
    <location>
        <begin position="60"/>
        <end position="85"/>
    </location>
</feature>
<dbReference type="AlphaFoldDB" id="A0A5D2Q6G1"/>
<name>A0A5D2Q6G1_GOSTO</name>
<dbReference type="EMBL" id="CM017615">
    <property type="protein sequence ID" value="TYI24131.1"/>
    <property type="molecule type" value="Genomic_DNA"/>
</dbReference>
<dbReference type="Proteomes" id="UP000322667">
    <property type="component" value="Chromosome A06"/>
</dbReference>
<evidence type="ECO:0000313" key="2">
    <source>
        <dbReference type="EMBL" id="TYI24131.1"/>
    </source>
</evidence>
<protein>
    <submittedName>
        <fullName evidence="2">Uncharacterized protein</fullName>
    </submittedName>
</protein>
<evidence type="ECO:0000313" key="3">
    <source>
        <dbReference type="Proteomes" id="UP000322667"/>
    </source>
</evidence>
<accession>A0A5D2Q6G1</accession>
<sequence length="108" mass="12064">MAISGHRTIGDRRIRWSDYKKGSLRPFCLPQSRFKAQNPDRNASNEQRAFQPLTTLHRDGSLISSPLSDGVNAKGRGRSTKEGLPFWCNETGGAEPWALNVPTRHVGF</sequence>